<dbReference type="InterPro" id="IPR001138">
    <property type="entry name" value="Zn2Cys6_DnaBD"/>
</dbReference>
<evidence type="ECO:0000313" key="9">
    <source>
        <dbReference type="EMBL" id="KAH7357774.1"/>
    </source>
</evidence>
<keyword evidence="4" id="KW-0238">DNA-binding</keyword>
<dbReference type="OrthoDB" id="4236860at2759"/>
<dbReference type="AlphaFoldDB" id="A0A8K0TB71"/>
<feature type="region of interest" description="Disordered" evidence="7">
    <location>
        <begin position="1"/>
        <end position="27"/>
    </location>
</feature>
<feature type="region of interest" description="Disordered" evidence="7">
    <location>
        <begin position="70"/>
        <end position="121"/>
    </location>
</feature>
<evidence type="ECO:0000313" key="10">
    <source>
        <dbReference type="Proteomes" id="UP000813385"/>
    </source>
</evidence>
<evidence type="ECO:0000256" key="2">
    <source>
        <dbReference type="ARBA" id="ARBA00022833"/>
    </source>
</evidence>
<dbReference type="PANTHER" id="PTHR47171:SF4">
    <property type="entry name" value="ACETAMIDASE REGULATORY PROTEIN"/>
    <property type="match status" value="1"/>
</dbReference>
<keyword evidence="3" id="KW-0805">Transcription regulation</keyword>
<evidence type="ECO:0000256" key="1">
    <source>
        <dbReference type="ARBA" id="ARBA00022723"/>
    </source>
</evidence>
<dbReference type="Pfam" id="PF04082">
    <property type="entry name" value="Fungal_trans"/>
    <property type="match status" value="1"/>
</dbReference>
<dbReference type="CDD" id="cd00067">
    <property type="entry name" value="GAL4"/>
    <property type="match status" value="1"/>
</dbReference>
<dbReference type="PROSITE" id="PS50048">
    <property type="entry name" value="ZN2_CY6_FUNGAL_2"/>
    <property type="match status" value="1"/>
</dbReference>
<sequence>MSSEGLASPDRTRPGTTSSRRSRTNGRACVTCHERKVKCDIIETGSPCTHCRNHKKNGCLLFEKKKTRTTLLQRSRRRDAPLESRTEPSTPRDARWADPSNSSVPTPSSPPEDEHDTRNLADFLDREDLRTSEINVMGRLYYIGTEFSNLNYLVRQRSRESAQNVLHFASHPFAPRMPSTIPHEALQLPTKALADDLIQAYFSHVNPGFPIIDEEVFMKSYNGVPQQEPRRQLGLLLLNSIFIVGAHVLAVQNPEMVALKNLFYRRAKAIMDCRFEQHREVYIQAALLMTWVCHDLEDVVSNSWHLVGVAARTAFGMGIHRDATPANLNAMDKRQWSRLWWILYQFDVMISAALGRPQAINIEDSDRPAPEEWHLIGIEKPQVDFFICHSQLSLMFARAMKKRLAIRASVADRAEATKEADEALAAFITTLPEPLQLPAVGMNTWQATLHLTYNNFLILLHRPPPRSTGEPSSDAASDLSICGDAAAAIATIFDAMRTQGSLSTLWLPSIYALFTALVHLGSQVASPNPLVVARSKRLYSSLVCTLRELSSRWLYAKSLLRLFDRSAGQDRPKTPSHNGAGAVAGRDGGDGTGFTLRPSVPQLGTDGLGMVPPNMSQDLQAYGMGSTYPMPGSQVINTTTPPHVDSLFGAFGDTGLGFSADGSDMTMLPALEGLLAGISGDFDFETSMDPVGF</sequence>
<protein>
    <submittedName>
        <fullName evidence="9">Fungal-specific transcription factor domain-containing protein</fullName>
    </submittedName>
</protein>
<dbReference type="GO" id="GO:0008270">
    <property type="term" value="F:zinc ion binding"/>
    <property type="evidence" value="ECO:0007669"/>
    <property type="project" value="InterPro"/>
</dbReference>
<reference evidence="9" key="1">
    <citation type="journal article" date="2021" name="Nat. Commun.">
        <title>Genetic determinants of endophytism in the Arabidopsis root mycobiome.</title>
        <authorList>
            <person name="Mesny F."/>
            <person name="Miyauchi S."/>
            <person name="Thiergart T."/>
            <person name="Pickel B."/>
            <person name="Atanasova L."/>
            <person name="Karlsson M."/>
            <person name="Huettel B."/>
            <person name="Barry K.W."/>
            <person name="Haridas S."/>
            <person name="Chen C."/>
            <person name="Bauer D."/>
            <person name="Andreopoulos W."/>
            <person name="Pangilinan J."/>
            <person name="LaButti K."/>
            <person name="Riley R."/>
            <person name="Lipzen A."/>
            <person name="Clum A."/>
            <person name="Drula E."/>
            <person name="Henrissat B."/>
            <person name="Kohler A."/>
            <person name="Grigoriev I.V."/>
            <person name="Martin F.M."/>
            <person name="Hacquard S."/>
        </authorList>
    </citation>
    <scope>NUCLEOTIDE SEQUENCE</scope>
    <source>
        <strain evidence="9">MPI-CAGE-AT-0016</strain>
    </source>
</reference>
<keyword evidence="5" id="KW-0804">Transcription</keyword>
<comment type="caution">
    <text evidence="9">The sequence shown here is derived from an EMBL/GenBank/DDBJ whole genome shotgun (WGS) entry which is preliminary data.</text>
</comment>
<dbReference type="InterPro" id="IPR052073">
    <property type="entry name" value="Amide_Lactam_Regulators"/>
</dbReference>
<dbReference type="PROSITE" id="PS00463">
    <property type="entry name" value="ZN2_CY6_FUNGAL_1"/>
    <property type="match status" value="1"/>
</dbReference>
<evidence type="ECO:0000256" key="7">
    <source>
        <dbReference type="SAM" id="MobiDB-lite"/>
    </source>
</evidence>
<dbReference type="PANTHER" id="PTHR47171">
    <property type="entry name" value="FARA-RELATED"/>
    <property type="match status" value="1"/>
</dbReference>
<dbReference type="GO" id="GO:0003677">
    <property type="term" value="F:DNA binding"/>
    <property type="evidence" value="ECO:0007669"/>
    <property type="project" value="UniProtKB-KW"/>
</dbReference>
<feature type="compositionally biased region" description="Basic and acidic residues" evidence="7">
    <location>
        <begin position="78"/>
        <end position="96"/>
    </location>
</feature>
<evidence type="ECO:0000256" key="4">
    <source>
        <dbReference type="ARBA" id="ARBA00023125"/>
    </source>
</evidence>
<accession>A0A8K0TB71</accession>
<keyword evidence="6" id="KW-0539">Nucleus</keyword>
<dbReference type="InterPro" id="IPR036864">
    <property type="entry name" value="Zn2-C6_fun-type_DNA-bd_sf"/>
</dbReference>
<dbReference type="SMART" id="SM00906">
    <property type="entry name" value="Fungal_trans"/>
    <property type="match status" value="1"/>
</dbReference>
<proteinExistence type="predicted"/>
<gene>
    <name evidence="9" type="ORF">B0T11DRAFT_96296</name>
</gene>
<feature type="domain" description="Zn(2)-C6 fungal-type" evidence="8">
    <location>
        <begin position="28"/>
        <end position="61"/>
    </location>
</feature>
<evidence type="ECO:0000259" key="8">
    <source>
        <dbReference type="PROSITE" id="PS50048"/>
    </source>
</evidence>
<dbReference type="Gene3D" id="4.10.240.10">
    <property type="entry name" value="Zn(2)-C6 fungal-type DNA-binding domain"/>
    <property type="match status" value="1"/>
</dbReference>
<dbReference type="EMBL" id="JAGPXD010000004">
    <property type="protein sequence ID" value="KAH7357774.1"/>
    <property type="molecule type" value="Genomic_DNA"/>
</dbReference>
<dbReference type="SMART" id="SM00066">
    <property type="entry name" value="GAL4"/>
    <property type="match status" value="1"/>
</dbReference>
<dbReference type="InterPro" id="IPR007219">
    <property type="entry name" value="XnlR_reg_dom"/>
</dbReference>
<dbReference type="CDD" id="cd12148">
    <property type="entry name" value="fungal_TF_MHR"/>
    <property type="match status" value="1"/>
</dbReference>
<evidence type="ECO:0000256" key="5">
    <source>
        <dbReference type="ARBA" id="ARBA00023163"/>
    </source>
</evidence>
<keyword evidence="2" id="KW-0862">Zinc</keyword>
<dbReference type="GO" id="GO:0000981">
    <property type="term" value="F:DNA-binding transcription factor activity, RNA polymerase II-specific"/>
    <property type="evidence" value="ECO:0007669"/>
    <property type="project" value="InterPro"/>
</dbReference>
<feature type="region of interest" description="Disordered" evidence="7">
    <location>
        <begin position="567"/>
        <end position="591"/>
    </location>
</feature>
<dbReference type="Proteomes" id="UP000813385">
    <property type="component" value="Unassembled WGS sequence"/>
</dbReference>
<organism evidence="9 10">
    <name type="scientific">Plectosphaerella cucumerina</name>
    <dbReference type="NCBI Taxonomy" id="40658"/>
    <lineage>
        <taxon>Eukaryota</taxon>
        <taxon>Fungi</taxon>
        <taxon>Dikarya</taxon>
        <taxon>Ascomycota</taxon>
        <taxon>Pezizomycotina</taxon>
        <taxon>Sordariomycetes</taxon>
        <taxon>Hypocreomycetidae</taxon>
        <taxon>Glomerellales</taxon>
        <taxon>Plectosphaerellaceae</taxon>
        <taxon>Plectosphaerella</taxon>
    </lineage>
</organism>
<name>A0A8K0TB71_9PEZI</name>
<keyword evidence="1" id="KW-0479">Metal-binding</keyword>
<dbReference type="GO" id="GO:0006351">
    <property type="term" value="P:DNA-templated transcription"/>
    <property type="evidence" value="ECO:0007669"/>
    <property type="project" value="InterPro"/>
</dbReference>
<evidence type="ECO:0000256" key="6">
    <source>
        <dbReference type="ARBA" id="ARBA00023242"/>
    </source>
</evidence>
<evidence type="ECO:0000256" key="3">
    <source>
        <dbReference type="ARBA" id="ARBA00023015"/>
    </source>
</evidence>
<keyword evidence="10" id="KW-1185">Reference proteome</keyword>
<dbReference type="SUPFAM" id="SSF57701">
    <property type="entry name" value="Zn2/Cys6 DNA-binding domain"/>
    <property type="match status" value="1"/>
</dbReference>